<dbReference type="AlphaFoldDB" id="A0A9D4WFZ9"/>
<dbReference type="Proteomes" id="UP001058974">
    <property type="component" value="Chromosome 6"/>
</dbReference>
<feature type="transmembrane region" description="Helical" evidence="13">
    <location>
        <begin position="229"/>
        <end position="250"/>
    </location>
</feature>
<evidence type="ECO:0000256" key="13">
    <source>
        <dbReference type="SAM" id="Phobius"/>
    </source>
</evidence>
<dbReference type="PANTHER" id="PTHR48017">
    <property type="entry name" value="OS05G0424000 PROTEIN-RELATED"/>
    <property type="match status" value="1"/>
</dbReference>
<keyword evidence="5" id="KW-1003">Cell membrane</keyword>
<feature type="transmembrane region" description="Helical" evidence="13">
    <location>
        <begin position="310"/>
        <end position="331"/>
    </location>
</feature>
<gene>
    <name evidence="15" type="ORF">KIW84_065749</name>
</gene>
<dbReference type="Gramene" id="Psat06G0574900-T1">
    <property type="protein sequence ID" value="KAI5401022.1"/>
    <property type="gene ID" value="KIW84_065749"/>
</dbReference>
<dbReference type="GO" id="GO:0009734">
    <property type="term" value="P:auxin-activated signaling pathway"/>
    <property type="evidence" value="ECO:0007669"/>
    <property type="project" value="UniProtKB-KW"/>
</dbReference>
<keyword evidence="6 13" id="KW-0812">Transmembrane</keyword>
<keyword evidence="4" id="KW-0813">Transport</keyword>
<name>A0A9D4WFZ9_PEA</name>
<dbReference type="GO" id="GO:0005886">
    <property type="term" value="C:plasma membrane"/>
    <property type="evidence" value="ECO:0007669"/>
    <property type="project" value="UniProtKB-SubCell"/>
</dbReference>
<feature type="transmembrane region" description="Helical" evidence="13">
    <location>
        <begin position="54"/>
        <end position="79"/>
    </location>
</feature>
<proteinExistence type="inferred from homology"/>
<dbReference type="Pfam" id="PF01490">
    <property type="entry name" value="Aa_trans"/>
    <property type="match status" value="1"/>
</dbReference>
<evidence type="ECO:0000313" key="16">
    <source>
        <dbReference type="Proteomes" id="UP001058974"/>
    </source>
</evidence>
<feature type="transmembrane region" description="Helical" evidence="13">
    <location>
        <begin position="436"/>
        <end position="457"/>
    </location>
</feature>
<evidence type="ECO:0000256" key="6">
    <source>
        <dbReference type="ARBA" id="ARBA00022692"/>
    </source>
</evidence>
<evidence type="ECO:0000259" key="14">
    <source>
        <dbReference type="Pfam" id="PF01490"/>
    </source>
</evidence>
<comment type="function">
    <text evidence="12">Carrier protein involved in proton-driven auxin influx. Mediates the formation of auxin gradient from developing leaves (site of auxin biosynthesis) to tips by contributing to the loading of auxin in vascular tissues and facilitating acropetal (base to tip) auxin transport within inner tissues of the root apex, and basipetal (tip to base) auxin transport within outer tissues of the root apex. May be involved in lateral roots and nodules formation.</text>
</comment>
<comment type="similarity">
    <text evidence="3">Belongs to the amino acid/polyamine transporter 2 family. Amino acid/auxin permease (AAAP) (TC 2.A.18.1) subfamily.</text>
</comment>
<evidence type="ECO:0000256" key="4">
    <source>
        <dbReference type="ARBA" id="ARBA00022448"/>
    </source>
</evidence>
<reference evidence="15 16" key="1">
    <citation type="journal article" date="2022" name="Nat. Genet.">
        <title>Improved pea reference genome and pan-genome highlight genomic features and evolutionary characteristics.</title>
        <authorList>
            <person name="Yang T."/>
            <person name="Liu R."/>
            <person name="Luo Y."/>
            <person name="Hu S."/>
            <person name="Wang D."/>
            <person name="Wang C."/>
            <person name="Pandey M.K."/>
            <person name="Ge S."/>
            <person name="Xu Q."/>
            <person name="Li N."/>
            <person name="Li G."/>
            <person name="Huang Y."/>
            <person name="Saxena R.K."/>
            <person name="Ji Y."/>
            <person name="Li M."/>
            <person name="Yan X."/>
            <person name="He Y."/>
            <person name="Liu Y."/>
            <person name="Wang X."/>
            <person name="Xiang C."/>
            <person name="Varshney R.K."/>
            <person name="Ding H."/>
            <person name="Gao S."/>
            <person name="Zong X."/>
        </authorList>
    </citation>
    <scope>NUCLEOTIDE SEQUENCE [LARGE SCALE GENOMIC DNA]</scope>
    <source>
        <strain evidence="15 16">cv. Zhongwan 6</strain>
    </source>
</reference>
<evidence type="ECO:0000256" key="1">
    <source>
        <dbReference type="ARBA" id="ARBA00004127"/>
    </source>
</evidence>
<feature type="transmembrane region" description="Helical" evidence="13">
    <location>
        <begin position="177"/>
        <end position="201"/>
    </location>
</feature>
<evidence type="ECO:0000313" key="15">
    <source>
        <dbReference type="EMBL" id="KAI5401022.1"/>
    </source>
</evidence>
<keyword evidence="11" id="KW-0927">Auxin signaling pathway</keyword>
<dbReference type="OrthoDB" id="40134at2759"/>
<sequence>MVVQSSFSIEDDKYDDDGSIKRTGTWVTASAHIVTAVIGSGVLSLAWAVAQLGWIAGTVTLVLFSLITLLTSILMTNCYRYPDSIYGSRNPTYMKMVENILGGIQYKFCGLAQYTNLVGCTIGYTLTASISIVAIKKSNCFHKYGHEADCNTANYPYTAIFGIFQIFLSQIPDFHELSWLSIVAAVMSFGYASIGIGLSIAKIAEGGHHLETGLTGVVVGVDVTSSNKIWNTFQALGNIAFAYAFSMVFVEIQDTLKSNPPENQTMKKATVTGISITTLFYALCGLLGYAAFGNNAPGNFLTGFGFYEPFWLVDIGNLFIIIHLIGAYQVFAQPVFSAVESWGSKRWPQSKFMTKEYNARIPLVGTWRMNMLRVIWRTMYVIITTLIAIIFPFFNSIVGLLGAVTFFPLTVYFPIEMYLTQAKVVKYSSTWIGMKLLNGFCLIVSLVAAVGSIQGIVSELETYTPFK</sequence>
<dbReference type="GO" id="GO:0015293">
    <property type="term" value="F:symporter activity"/>
    <property type="evidence" value="ECO:0007669"/>
    <property type="project" value="UniProtKB-KW"/>
</dbReference>
<accession>A0A9D4WFZ9</accession>
<evidence type="ECO:0000256" key="12">
    <source>
        <dbReference type="ARBA" id="ARBA00045588"/>
    </source>
</evidence>
<keyword evidence="9 13" id="KW-1133">Transmembrane helix</keyword>
<evidence type="ECO:0000256" key="11">
    <source>
        <dbReference type="ARBA" id="ARBA00023294"/>
    </source>
</evidence>
<feature type="domain" description="Amino acid transporter transmembrane" evidence="14">
    <location>
        <begin position="22"/>
        <end position="457"/>
    </location>
</feature>
<comment type="subcellular location">
    <subcellularLocation>
        <location evidence="2">Cell membrane</location>
    </subcellularLocation>
    <subcellularLocation>
        <location evidence="1">Endomembrane system</location>
        <topology evidence="1">Multi-pass membrane protein</topology>
    </subcellularLocation>
</comment>
<dbReference type="GO" id="GO:0012505">
    <property type="term" value="C:endomembrane system"/>
    <property type="evidence" value="ECO:0007669"/>
    <property type="project" value="UniProtKB-SubCell"/>
</dbReference>
<keyword evidence="8" id="KW-0029">Amino-acid transport</keyword>
<organism evidence="15 16">
    <name type="scientific">Pisum sativum</name>
    <name type="common">Garden pea</name>
    <name type="synonym">Lathyrus oleraceus</name>
    <dbReference type="NCBI Taxonomy" id="3888"/>
    <lineage>
        <taxon>Eukaryota</taxon>
        <taxon>Viridiplantae</taxon>
        <taxon>Streptophyta</taxon>
        <taxon>Embryophyta</taxon>
        <taxon>Tracheophyta</taxon>
        <taxon>Spermatophyta</taxon>
        <taxon>Magnoliopsida</taxon>
        <taxon>eudicotyledons</taxon>
        <taxon>Gunneridae</taxon>
        <taxon>Pentapetalae</taxon>
        <taxon>rosids</taxon>
        <taxon>fabids</taxon>
        <taxon>Fabales</taxon>
        <taxon>Fabaceae</taxon>
        <taxon>Papilionoideae</taxon>
        <taxon>50 kb inversion clade</taxon>
        <taxon>NPAAA clade</taxon>
        <taxon>Hologalegina</taxon>
        <taxon>IRL clade</taxon>
        <taxon>Fabeae</taxon>
        <taxon>Lathyrus</taxon>
    </lineage>
</organism>
<evidence type="ECO:0000256" key="9">
    <source>
        <dbReference type="ARBA" id="ARBA00022989"/>
    </source>
</evidence>
<evidence type="ECO:0000256" key="8">
    <source>
        <dbReference type="ARBA" id="ARBA00022970"/>
    </source>
</evidence>
<evidence type="ECO:0000256" key="7">
    <source>
        <dbReference type="ARBA" id="ARBA00022847"/>
    </source>
</evidence>
<protein>
    <submittedName>
        <fullName evidence="15">Amino acid permease 6</fullName>
    </submittedName>
</protein>
<feature type="transmembrane region" description="Helical" evidence="13">
    <location>
        <begin position="397"/>
        <end position="415"/>
    </location>
</feature>
<comment type="caution">
    <text evidence="15">The sequence shown here is derived from an EMBL/GenBank/DDBJ whole genome shotgun (WGS) entry which is preliminary data.</text>
</comment>
<dbReference type="GO" id="GO:0006865">
    <property type="term" value="P:amino acid transport"/>
    <property type="evidence" value="ECO:0007669"/>
    <property type="project" value="UniProtKB-KW"/>
</dbReference>
<dbReference type="Gramene" id="Psat6g211160.1">
    <property type="protein sequence ID" value="Psat6g211160.1.cds"/>
    <property type="gene ID" value="Psat6g211160"/>
</dbReference>
<evidence type="ECO:0000256" key="5">
    <source>
        <dbReference type="ARBA" id="ARBA00022475"/>
    </source>
</evidence>
<evidence type="ECO:0000256" key="2">
    <source>
        <dbReference type="ARBA" id="ARBA00004236"/>
    </source>
</evidence>
<feature type="transmembrane region" description="Helical" evidence="13">
    <location>
        <begin position="271"/>
        <end position="290"/>
    </location>
</feature>
<keyword evidence="16" id="KW-1185">Reference proteome</keyword>
<keyword evidence="10 13" id="KW-0472">Membrane</keyword>
<evidence type="ECO:0000256" key="10">
    <source>
        <dbReference type="ARBA" id="ARBA00023136"/>
    </source>
</evidence>
<evidence type="ECO:0000256" key="3">
    <source>
        <dbReference type="ARBA" id="ARBA00005590"/>
    </source>
</evidence>
<feature type="transmembrane region" description="Helical" evidence="13">
    <location>
        <begin position="374"/>
        <end position="391"/>
    </location>
</feature>
<feature type="transmembrane region" description="Helical" evidence="13">
    <location>
        <begin position="26"/>
        <end position="48"/>
    </location>
</feature>
<dbReference type="EMBL" id="JAMSHJ010000006">
    <property type="protein sequence ID" value="KAI5401022.1"/>
    <property type="molecule type" value="Genomic_DNA"/>
</dbReference>
<keyword evidence="7" id="KW-0769">Symport</keyword>
<dbReference type="InterPro" id="IPR013057">
    <property type="entry name" value="AA_transpt_TM"/>
</dbReference>